<dbReference type="PROSITE" id="PS50005">
    <property type="entry name" value="TPR"/>
    <property type="match status" value="3"/>
</dbReference>
<feature type="repeat" description="TPR" evidence="3">
    <location>
        <begin position="37"/>
        <end position="70"/>
    </location>
</feature>
<dbReference type="InterPro" id="IPR051685">
    <property type="entry name" value="Ycf3/AcsC/BcsC/TPR_MFPF"/>
</dbReference>
<reference evidence="4 5" key="1">
    <citation type="submission" date="2020-01" db="EMBL/GenBank/DDBJ databases">
        <title>Genomes assembled from Gulf of Kutch pelagic sediment metagenomes.</title>
        <authorList>
            <person name="Chandrashekar M."/>
            <person name="Mahajan M.S."/>
            <person name="Dave K.J."/>
            <person name="Vatsa P."/>
            <person name="Nathani N.M."/>
        </authorList>
    </citation>
    <scope>NUCLEOTIDE SEQUENCE [LARGE SCALE GENOMIC DNA]</scope>
    <source>
        <strain evidence="4">KS3-K002</strain>
    </source>
</reference>
<proteinExistence type="predicted"/>
<evidence type="ECO:0000256" key="1">
    <source>
        <dbReference type="ARBA" id="ARBA00022737"/>
    </source>
</evidence>
<dbReference type="Pfam" id="PF13181">
    <property type="entry name" value="TPR_8"/>
    <property type="match status" value="1"/>
</dbReference>
<dbReference type="PANTHER" id="PTHR44943">
    <property type="entry name" value="CELLULOSE SYNTHASE OPERON PROTEIN C"/>
    <property type="match status" value="1"/>
</dbReference>
<sequence length="239" mass="26343">MNTDQLITKGKECLAQNDYVGAISALREAAEREPGYADVRHLLGLALGLAGQPEAALEEFDRALSLNPAYVEAHLNRAITLNDLGRYDEAREAFRLAWDCDHSAGRPFSRSVSARLANMHMELGDLYADLGSYPQAIDQYRSAAQLRADFLDIRTKLARALMESGDLNAARRELDGVLAENSDYVEARVNLGLVFYRAGQHEKAAAEWRACLQRNPDHPKARAFLNMPRSPAAGEESGG</sequence>
<dbReference type="PANTHER" id="PTHR44943:SF8">
    <property type="entry name" value="TPR REPEAT-CONTAINING PROTEIN MJ0263"/>
    <property type="match status" value="1"/>
</dbReference>
<feature type="repeat" description="TPR" evidence="3">
    <location>
        <begin position="185"/>
        <end position="218"/>
    </location>
</feature>
<comment type="caution">
    <text evidence="4">The sequence shown here is derived from an EMBL/GenBank/DDBJ whole genome shotgun (WGS) entry which is preliminary data.</text>
</comment>
<dbReference type="AlphaFoldDB" id="A0AAE5CCA0"/>
<dbReference type="SMART" id="SM00028">
    <property type="entry name" value="TPR"/>
    <property type="match status" value="5"/>
</dbReference>
<dbReference type="SUPFAM" id="SSF48452">
    <property type="entry name" value="TPR-like"/>
    <property type="match status" value="1"/>
</dbReference>
<evidence type="ECO:0000313" key="5">
    <source>
        <dbReference type="Proteomes" id="UP000702544"/>
    </source>
</evidence>
<keyword evidence="2 3" id="KW-0802">TPR repeat</keyword>
<protein>
    <submittedName>
        <fullName evidence="4">Tetratricopeptide repeat protein</fullName>
    </submittedName>
</protein>
<name>A0AAE5CCA0_9BACT</name>
<organism evidence="4 5">
    <name type="scientific">Candidatus Kutchimonas denitrificans</name>
    <dbReference type="NCBI Taxonomy" id="3056748"/>
    <lineage>
        <taxon>Bacteria</taxon>
        <taxon>Pseudomonadati</taxon>
        <taxon>Gemmatimonadota</taxon>
        <taxon>Gemmatimonadia</taxon>
        <taxon>Candidatus Palauibacterales</taxon>
        <taxon>Candidatus Palauibacteraceae</taxon>
        <taxon>Candidatus Kutchimonas</taxon>
    </lineage>
</organism>
<dbReference type="InterPro" id="IPR019734">
    <property type="entry name" value="TPR_rpt"/>
</dbReference>
<evidence type="ECO:0000313" key="4">
    <source>
        <dbReference type="EMBL" id="NIR73889.1"/>
    </source>
</evidence>
<dbReference type="Gene3D" id="1.25.40.10">
    <property type="entry name" value="Tetratricopeptide repeat domain"/>
    <property type="match status" value="2"/>
</dbReference>
<evidence type="ECO:0000256" key="3">
    <source>
        <dbReference type="PROSITE-ProRule" id="PRU00339"/>
    </source>
</evidence>
<accession>A0AAE5CCA0</accession>
<feature type="repeat" description="TPR" evidence="3">
    <location>
        <begin position="117"/>
        <end position="150"/>
    </location>
</feature>
<evidence type="ECO:0000256" key="2">
    <source>
        <dbReference type="ARBA" id="ARBA00022803"/>
    </source>
</evidence>
<gene>
    <name evidence="4" type="ORF">GWO12_02055</name>
</gene>
<dbReference type="InterPro" id="IPR011990">
    <property type="entry name" value="TPR-like_helical_dom_sf"/>
</dbReference>
<dbReference type="Pfam" id="PF13432">
    <property type="entry name" value="TPR_16"/>
    <property type="match status" value="2"/>
</dbReference>
<dbReference type="EMBL" id="JAACAK010000017">
    <property type="protein sequence ID" value="NIR73889.1"/>
    <property type="molecule type" value="Genomic_DNA"/>
</dbReference>
<dbReference type="Proteomes" id="UP000702544">
    <property type="component" value="Unassembled WGS sequence"/>
</dbReference>
<keyword evidence="1" id="KW-0677">Repeat</keyword>